<dbReference type="KEGG" id="jsv:CNX70_06840"/>
<evidence type="ECO:0000313" key="3">
    <source>
        <dbReference type="Proteomes" id="UP000218437"/>
    </source>
</evidence>
<accession>A0A290WSR8</accession>
<sequence>MGDRVRNCQLLTEVEMNKKIAPKDNSANIGNANKGTPGRNRQYDQAQGNRGKQLAETPDATPSVKPKDATKGQGRDG</sequence>
<dbReference type="EMBL" id="CP023422">
    <property type="protein sequence ID" value="ATD59934.1"/>
    <property type="molecule type" value="Genomic_DNA"/>
</dbReference>
<reference evidence="2 3" key="1">
    <citation type="submission" date="2017-09" db="EMBL/GenBank/DDBJ databases">
        <title>Complete genome sequence of Janthinobacterium svalbardensis PAMC 27463.</title>
        <authorList>
            <person name="Cho Y.-J."/>
            <person name="Cho A."/>
            <person name="Kim O.-S."/>
            <person name="Lee J.-I."/>
        </authorList>
    </citation>
    <scope>NUCLEOTIDE SEQUENCE [LARGE SCALE GENOMIC DNA]</scope>
    <source>
        <strain evidence="2 3">PAMC 27463</strain>
    </source>
</reference>
<name>A0A290WSR8_9BURK</name>
<keyword evidence="3" id="KW-1185">Reference proteome</keyword>
<feature type="region of interest" description="Disordered" evidence="1">
    <location>
        <begin position="16"/>
        <end position="77"/>
    </location>
</feature>
<dbReference type="AlphaFoldDB" id="A0A290WSR8"/>
<feature type="compositionally biased region" description="Polar residues" evidence="1">
    <location>
        <begin position="25"/>
        <end position="34"/>
    </location>
</feature>
<evidence type="ECO:0000313" key="2">
    <source>
        <dbReference type="EMBL" id="ATD59934.1"/>
    </source>
</evidence>
<evidence type="ECO:0000256" key="1">
    <source>
        <dbReference type="SAM" id="MobiDB-lite"/>
    </source>
</evidence>
<protein>
    <submittedName>
        <fullName evidence="2">Uncharacterized protein</fullName>
    </submittedName>
</protein>
<proteinExistence type="predicted"/>
<dbReference type="Proteomes" id="UP000218437">
    <property type="component" value="Chromosome"/>
</dbReference>
<gene>
    <name evidence="2" type="ORF">CNX70_06840</name>
</gene>
<feature type="compositionally biased region" description="Basic and acidic residues" evidence="1">
    <location>
        <begin position="65"/>
        <end position="77"/>
    </location>
</feature>
<organism evidence="2 3">
    <name type="scientific">Janthinobacterium svalbardensis</name>
    <dbReference type="NCBI Taxonomy" id="368607"/>
    <lineage>
        <taxon>Bacteria</taxon>
        <taxon>Pseudomonadati</taxon>
        <taxon>Pseudomonadota</taxon>
        <taxon>Betaproteobacteria</taxon>
        <taxon>Burkholderiales</taxon>
        <taxon>Oxalobacteraceae</taxon>
        <taxon>Janthinobacterium</taxon>
    </lineage>
</organism>